<name>A0A1H3SLK7_9RHOB</name>
<evidence type="ECO:0000256" key="1">
    <source>
        <dbReference type="SAM" id="Phobius"/>
    </source>
</evidence>
<sequence length="75" mass="8124">MTALAFDHPALNAHAVPSASPVAVALIAAGSILAKWETRARTRADLRRVDPELYQDIGLTTAEVLIETAKPFWRA</sequence>
<proteinExistence type="predicted"/>
<keyword evidence="1" id="KW-0472">Membrane</keyword>
<keyword evidence="3" id="KW-1185">Reference proteome</keyword>
<organism evidence="2 3">
    <name type="scientific">Jannaschia faecimaris</name>
    <dbReference type="NCBI Taxonomy" id="1244108"/>
    <lineage>
        <taxon>Bacteria</taxon>
        <taxon>Pseudomonadati</taxon>
        <taxon>Pseudomonadota</taxon>
        <taxon>Alphaproteobacteria</taxon>
        <taxon>Rhodobacterales</taxon>
        <taxon>Roseobacteraceae</taxon>
        <taxon>Jannaschia</taxon>
    </lineage>
</organism>
<keyword evidence="1" id="KW-1133">Transmembrane helix</keyword>
<protein>
    <submittedName>
        <fullName evidence="2">Uncharacterized conserved protein YjiS, DUF1127 family</fullName>
    </submittedName>
</protein>
<dbReference type="OrthoDB" id="7659219at2"/>
<reference evidence="3" key="1">
    <citation type="submission" date="2016-10" db="EMBL/GenBank/DDBJ databases">
        <authorList>
            <person name="Varghese N."/>
            <person name="Submissions S."/>
        </authorList>
    </citation>
    <scope>NUCLEOTIDE SEQUENCE [LARGE SCALE GENOMIC DNA]</scope>
    <source>
        <strain evidence="3">DSM 100420</strain>
    </source>
</reference>
<dbReference type="AlphaFoldDB" id="A0A1H3SLK7"/>
<keyword evidence="1" id="KW-0812">Transmembrane</keyword>
<evidence type="ECO:0000313" key="2">
    <source>
        <dbReference type="EMBL" id="SDZ38431.1"/>
    </source>
</evidence>
<evidence type="ECO:0000313" key="3">
    <source>
        <dbReference type="Proteomes" id="UP000198914"/>
    </source>
</evidence>
<dbReference type="RefSeq" id="WP_092646683.1">
    <property type="nucleotide sequence ID" value="NZ_FNPX01000012.1"/>
</dbReference>
<dbReference type="EMBL" id="FNPX01000012">
    <property type="protein sequence ID" value="SDZ38431.1"/>
    <property type="molecule type" value="Genomic_DNA"/>
</dbReference>
<dbReference type="Proteomes" id="UP000198914">
    <property type="component" value="Unassembled WGS sequence"/>
</dbReference>
<feature type="transmembrane region" description="Helical" evidence="1">
    <location>
        <begin position="15"/>
        <end position="34"/>
    </location>
</feature>
<accession>A0A1H3SLK7</accession>
<gene>
    <name evidence="2" type="ORF">SAMN05444004_11288</name>
</gene>